<dbReference type="InterPro" id="IPR029017">
    <property type="entry name" value="Enolase-like_N"/>
</dbReference>
<organism evidence="8 9">
    <name type="scientific">Actinoplanes ianthinogenes</name>
    <dbReference type="NCBI Taxonomy" id="122358"/>
    <lineage>
        <taxon>Bacteria</taxon>
        <taxon>Bacillati</taxon>
        <taxon>Actinomycetota</taxon>
        <taxon>Actinomycetes</taxon>
        <taxon>Micromonosporales</taxon>
        <taxon>Micromonosporaceae</taxon>
        <taxon>Actinoplanes</taxon>
    </lineage>
</organism>
<dbReference type="SFLD" id="SFLDS00001">
    <property type="entry name" value="Enolase"/>
    <property type="match status" value="1"/>
</dbReference>
<protein>
    <recommendedName>
        <fullName evidence="3">L-fuconate dehydratase</fullName>
        <ecNumber evidence="3">4.2.1.68</ecNumber>
    </recommendedName>
</protein>
<evidence type="ECO:0000256" key="4">
    <source>
        <dbReference type="ARBA" id="ARBA00022723"/>
    </source>
</evidence>
<dbReference type="RefSeq" id="WP_189330573.1">
    <property type="nucleotide sequence ID" value="NZ_AP023356.1"/>
</dbReference>
<keyword evidence="4" id="KW-0479">Metal-binding</keyword>
<evidence type="ECO:0000256" key="2">
    <source>
        <dbReference type="ARBA" id="ARBA00001946"/>
    </source>
</evidence>
<evidence type="ECO:0000259" key="7">
    <source>
        <dbReference type="SMART" id="SM00922"/>
    </source>
</evidence>
<evidence type="ECO:0000256" key="6">
    <source>
        <dbReference type="ARBA" id="ARBA00023239"/>
    </source>
</evidence>
<dbReference type="InterPro" id="IPR034610">
    <property type="entry name" value="L-fuconate_dehydratase"/>
</dbReference>
<dbReference type="Pfam" id="PF02746">
    <property type="entry name" value="MR_MLE_N"/>
    <property type="match status" value="1"/>
</dbReference>
<evidence type="ECO:0000313" key="8">
    <source>
        <dbReference type="EMBL" id="BCJ48268.1"/>
    </source>
</evidence>
<evidence type="ECO:0000313" key="9">
    <source>
        <dbReference type="Proteomes" id="UP000676967"/>
    </source>
</evidence>
<dbReference type="Gene3D" id="3.30.390.10">
    <property type="entry name" value="Enolase-like, N-terminal domain"/>
    <property type="match status" value="1"/>
</dbReference>
<name>A0ABN6CSP5_9ACTN</name>
<dbReference type="SMART" id="SM00922">
    <property type="entry name" value="MR_MLE"/>
    <property type="match status" value="1"/>
</dbReference>
<dbReference type="PROSITE" id="PS00909">
    <property type="entry name" value="MR_MLE_2"/>
    <property type="match status" value="1"/>
</dbReference>
<dbReference type="Proteomes" id="UP000676967">
    <property type="component" value="Chromosome"/>
</dbReference>
<keyword evidence="5" id="KW-0460">Magnesium</keyword>
<comment type="cofactor">
    <cofactor evidence="2">
        <name>Mg(2+)</name>
        <dbReference type="ChEBI" id="CHEBI:18420"/>
    </cofactor>
</comment>
<comment type="catalytic activity">
    <reaction evidence="1">
        <text>L-fuconate = 2-dehydro-3-deoxy-L-fuconate + H2O</text>
        <dbReference type="Rhea" id="RHEA:22772"/>
        <dbReference type="ChEBI" id="CHEBI:15377"/>
        <dbReference type="ChEBI" id="CHEBI:21291"/>
        <dbReference type="ChEBI" id="CHEBI:37448"/>
        <dbReference type="EC" id="4.2.1.68"/>
    </reaction>
</comment>
<dbReference type="EMBL" id="AP023356">
    <property type="protein sequence ID" value="BCJ48268.1"/>
    <property type="molecule type" value="Genomic_DNA"/>
</dbReference>
<dbReference type="EC" id="4.2.1.68" evidence="3"/>
<dbReference type="SUPFAM" id="SSF54826">
    <property type="entry name" value="Enolase N-terminal domain-like"/>
    <property type="match status" value="1"/>
</dbReference>
<evidence type="ECO:0000256" key="1">
    <source>
        <dbReference type="ARBA" id="ARBA00001737"/>
    </source>
</evidence>
<evidence type="ECO:0000256" key="5">
    <source>
        <dbReference type="ARBA" id="ARBA00022842"/>
    </source>
</evidence>
<accession>A0ABN6CSP5</accession>
<dbReference type="InterPro" id="IPR046945">
    <property type="entry name" value="RHMD-like"/>
</dbReference>
<proteinExistence type="predicted"/>
<keyword evidence="9" id="KW-1185">Reference proteome</keyword>
<dbReference type="InterPro" id="IPR013341">
    <property type="entry name" value="Mandelate_racemase_N_dom"/>
</dbReference>
<feature type="domain" description="Mandelate racemase/muconate lactonizing enzyme C-terminal" evidence="7">
    <location>
        <begin position="189"/>
        <end position="285"/>
    </location>
</feature>
<reference evidence="8 9" key="1">
    <citation type="submission" date="2020-08" db="EMBL/GenBank/DDBJ databases">
        <title>Whole genome shotgun sequence of Actinoplanes ianthinogenes NBRC 13996.</title>
        <authorList>
            <person name="Komaki H."/>
            <person name="Tamura T."/>
        </authorList>
    </citation>
    <scope>NUCLEOTIDE SEQUENCE [LARGE SCALE GENOMIC DNA]</scope>
    <source>
        <strain evidence="8 9">NBRC 13996</strain>
    </source>
</reference>
<dbReference type="InterPro" id="IPR029065">
    <property type="entry name" value="Enolase_C-like"/>
</dbReference>
<dbReference type="Gene3D" id="3.20.20.120">
    <property type="entry name" value="Enolase-like C-terminal domain"/>
    <property type="match status" value="1"/>
</dbReference>
<dbReference type="SUPFAM" id="SSF51604">
    <property type="entry name" value="Enolase C-terminal domain-like"/>
    <property type="match status" value="1"/>
</dbReference>
<dbReference type="PANTHER" id="PTHR13794">
    <property type="entry name" value="ENOLASE SUPERFAMILY, MANDELATE RACEMASE"/>
    <property type="match status" value="1"/>
</dbReference>
<dbReference type="SFLD" id="SFLDF00111">
    <property type="entry name" value="L-fuconate_dehydratase"/>
    <property type="match status" value="1"/>
</dbReference>
<gene>
    <name evidence="8" type="ORF">Aiant_89250</name>
</gene>
<evidence type="ECO:0000256" key="3">
    <source>
        <dbReference type="ARBA" id="ARBA00013142"/>
    </source>
</evidence>
<dbReference type="Pfam" id="PF13378">
    <property type="entry name" value="MR_MLE_C"/>
    <property type="match status" value="1"/>
</dbReference>
<dbReference type="PANTHER" id="PTHR13794:SF58">
    <property type="entry name" value="MITOCHONDRIAL ENOLASE SUPERFAMILY MEMBER 1"/>
    <property type="match status" value="1"/>
</dbReference>
<keyword evidence="6" id="KW-0456">Lyase</keyword>
<sequence length="421" mass="46143">MTIAAVTTHDIRFPTSRELDGSDAMNPDPDYSAAYVVLRADDGSEGHGFTFTIGRGNEVCRAAIDALAPLVIGKPIDDLYQRLTHDSQIRWLGPEKGVMHLATAALVNAAWDLRAKRAGLPLWELLSSLSPDEIVSLVDWRYLTDALTPAAARDVLSDLSNKRAGRVTELKDHGYPAYTTSVGWLGYADDKIERLARQAVADGFRMVKLKVGADLRDDVRRCALARSVLGPDVRIAVDANQRWSVPDAVAWMTELARFDPWWIEEPTSPDDVLGHAAIRRALHPIRVATGEHVANRVVFKQLLQADAVDVVQLDACRVAGVNENLAVLLLAAAYGKPVCPHAGGVGLCEAVRHLSFFDYVAVSGSLDDRVIEYVDHLHEHFLDPALVAGGRYLAPSVPGFSTQMRPESLARYAYPEGEAWR</sequence>
<dbReference type="SFLD" id="SFLDG00179">
    <property type="entry name" value="mandelate_racemase"/>
    <property type="match status" value="1"/>
</dbReference>
<dbReference type="InterPro" id="IPR018110">
    <property type="entry name" value="Mandel_Rmase/mucon_lact_enz_CS"/>
</dbReference>
<dbReference type="InterPro" id="IPR036849">
    <property type="entry name" value="Enolase-like_C_sf"/>
</dbReference>
<dbReference type="InterPro" id="IPR013342">
    <property type="entry name" value="Mandelate_racemase_C"/>
</dbReference>